<evidence type="ECO:0000313" key="2">
    <source>
        <dbReference type="RefSeq" id="XP_075077576.1"/>
    </source>
</evidence>
<organism evidence="1 2">
    <name type="scientific">Nicotiana tabacum</name>
    <name type="common">Common tobacco</name>
    <dbReference type="NCBI Taxonomy" id="4097"/>
    <lineage>
        <taxon>Eukaryota</taxon>
        <taxon>Viridiplantae</taxon>
        <taxon>Streptophyta</taxon>
        <taxon>Embryophyta</taxon>
        <taxon>Tracheophyta</taxon>
        <taxon>Spermatophyta</taxon>
        <taxon>Magnoliopsida</taxon>
        <taxon>eudicotyledons</taxon>
        <taxon>Gunneridae</taxon>
        <taxon>Pentapetalae</taxon>
        <taxon>asterids</taxon>
        <taxon>lamiids</taxon>
        <taxon>Solanales</taxon>
        <taxon>Solanaceae</taxon>
        <taxon>Nicotianoideae</taxon>
        <taxon>Nicotianeae</taxon>
        <taxon>Nicotiana</taxon>
    </lineage>
</organism>
<dbReference type="RefSeq" id="XP_075077576.1">
    <property type="nucleotide sequence ID" value="XM_075221475.1"/>
</dbReference>
<accession>A0AC58RXW1</accession>
<reference evidence="1" key="1">
    <citation type="journal article" date="2014" name="Nat. Commun.">
        <title>The tobacco genome sequence and its comparison with those of tomato and potato.</title>
        <authorList>
            <person name="Sierro N."/>
            <person name="Battey J.N."/>
            <person name="Ouadi S."/>
            <person name="Bakaher N."/>
            <person name="Bovet L."/>
            <person name="Willig A."/>
            <person name="Goepfert S."/>
            <person name="Peitsch M.C."/>
            <person name="Ivanov N.V."/>
        </authorList>
    </citation>
    <scope>NUCLEOTIDE SEQUENCE [LARGE SCALE GENOMIC DNA]</scope>
</reference>
<reference evidence="2" key="2">
    <citation type="submission" date="2025-08" db="UniProtKB">
        <authorList>
            <consortium name="RefSeq"/>
        </authorList>
    </citation>
    <scope>IDENTIFICATION</scope>
    <source>
        <tissue evidence="2">Leaf</tissue>
    </source>
</reference>
<keyword evidence="1" id="KW-1185">Reference proteome</keyword>
<dbReference type="Proteomes" id="UP000790787">
    <property type="component" value="Chromosome 1"/>
</dbReference>
<evidence type="ECO:0000313" key="1">
    <source>
        <dbReference type="Proteomes" id="UP000790787"/>
    </source>
</evidence>
<gene>
    <name evidence="2" type="primary">LOC142164184</name>
</gene>
<name>A0AC58RXW1_TOBAC</name>
<protein>
    <submittedName>
        <fullName evidence="2">Uncharacterized protein LOC142164184</fullName>
    </submittedName>
</protein>
<sequence>MLTEFFSMNDTDEDPKELNLLYKEFPEYFVWSSSDKFWARRQKRCAIGRIVTFHPTEGERYYLRLLLMHVRGPTSYKDLLTVDGEPCSTFRESVEKRGLLHCDNNLIECMSEAASYQMP</sequence>
<proteinExistence type="predicted"/>